<proteinExistence type="predicted"/>
<dbReference type="SUPFAM" id="SSF53756">
    <property type="entry name" value="UDP-Glycosyltransferase/glycogen phosphorylase"/>
    <property type="match status" value="1"/>
</dbReference>
<dbReference type="PANTHER" id="PTHR46401">
    <property type="entry name" value="GLYCOSYLTRANSFERASE WBBK-RELATED"/>
    <property type="match status" value="1"/>
</dbReference>
<comment type="caution">
    <text evidence="3">The sequence shown here is derived from an EMBL/GenBank/DDBJ whole genome shotgun (WGS) entry which is preliminary data.</text>
</comment>
<protein>
    <recommendedName>
        <fullName evidence="2">Glycosyltransferase subfamily 4-like N-terminal domain-containing protein</fullName>
    </recommendedName>
</protein>
<dbReference type="GO" id="GO:0016757">
    <property type="term" value="F:glycosyltransferase activity"/>
    <property type="evidence" value="ECO:0007669"/>
    <property type="project" value="TreeGrafter"/>
</dbReference>
<dbReference type="Pfam" id="PF13439">
    <property type="entry name" value="Glyco_transf_4"/>
    <property type="match status" value="1"/>
</dbReference>
<feature type="domain" description="Glycosyltransferase subfamily 4-like N-terminal" evidence="2">
    <location>
        <begin position="24"/>
        <end position="117"/>
    </location>
</feature>
<evidence type="ECO:0000313" key="3">
    <source>
        <dbReference type="EMBL" id="KGM53855.1"/>
    </source>
</evidence>
<gene>
    <name evidence="3" type="ORF">N800_03635</name>
</gene>
<keyword evidence="1" id="KW-0808">Transferase</keyword>
<dbReference type="PANTHER" id="PTHR46401:SF2">
    <property type="entry name" value="GLYCOSYLTRANSFERASE WBBK-RELATED"/>
    <property type="match status" value="1"/>
</dbReference>
<dbReference type="AlphaFoldDB" id="A0A0A0EUI1"/>
<accession>A0A0A0EUI1</accession>
<evidence type="ECO:0000313" key="4">
    <source>
        <dbReference type="Proteomes" id="UP000029998"/>
    </source>
</evidence>
<evidence type="ECO:0000256" key="1">
    <source>
        <dbReference type="ARBA" id="ARBA00022679"/>
    </source>
</evidence>
<dbReference type="Proteomes" id="UP000029998">
    <property type="component" value="Unassembled WGS sequence"/>
</dbReference>
<dbReference type="Gene3D" id="3.40.50.2000">
    <property type="entry name" value="Glycogen Phosphorylase B"/>
    <property type="match status" value="2"/>
</dbReference>
<reference evidence="3 4" key="1">
    <citation type="submission" date="2013-08" db="EMBL/GenBank/DDBJ databases">
        <title>Genome sequencing of Lysobacter.</title>
        <authorList>
            <person name="Zhang S."/>
            <person name="Wang G."/>
        </authorList>
    </citation>
    <scope>NUCLEOTIDE SEQUENCE [LARGE SCALE GENOMIC DNA]</scope>
    <source>
        <strain evidence="3 4">GH1-9</strain>
    </source>
</reference>
<dbReference type="eggNOG" id="COG0438">
    <property type="taxonomic scope" value="Bacteria"/>
</dbReference>
<dbReference type="CDD" id="cd03801">
    <property type="entry name" value="GT4_PimA-like"/>
    <property type="match status" value="1"/>
</dbReference>
<organism evidence="3 4">
    <name type="scientific">Lysobacter daejeonensis GH1-9</name>
    <dbReference type="NCBI Taxonomy" id="1385517"/>
    <lineage>
        <taxon>Bacteria</taxon>
        <taxon>Pseudomonadati</taxon>
        <taxon>Pseudomonadota</taxon>
        <taxon>Gammaproteobacteria</taxon>
        <taxon>Lysobacterales</taxon>
        <taxon>Lysobacteraceae</taxon>
        <taxon>Aerolutibacter</taxon>
    </lineage>
</organism>
<dbReference type="Pfam" id="PF13692">
    <property type="entry name" value="Glyco_trans_1_4"/>
    <property type="match status" value="1"/>
</dbReference>
<name>A0A0A0EUI1_9GAMM</name>
<evidence type="ECO:0000259" key="2">
    <source>
        <dbReference type="Pfam" id="PF13439"/>
    </source>
</evidence>
<dbReference type="GO" id="GO:0009103">
    <property type="term" value="P:lipopolysaccharide biosynthetic process"/>
    <property type="evidence" value="ECO:0007669"/>
    <property type="project" value="TreeGrafter"/>
</dbReference>
<dbReference type="STRING" id="1385517.N800_03635"/>
<sequence length="297" mass="33446">MIVSWLKHGFELYPPAARLRPPAGTTLIHANSWSAFAYTDHGLPTVATDHGFVHDPAFVRIKSRPQRIYHNLLIGRYVRASLEGCTAVTAVSHYLARQMRPFCSRTVAVIPNWVDITQFKPSTRARRNGRLRVLYAGTRSFRKGFDVLRALVAEEHPGIEFWCRSDFRNGLGHYRSDMKFFAKQSAVQMPALYAECDVVLMPSRYEGFGYVAAEAMACARPVIGFDCGALKEVCGEANAELLAPLNDVPAIQEAIYAMAMDRSLVARYGEMGRQRVVENYTEERAIASYIDVYERVL</sequence>
<dbReference type="InterPro" id="IPR028098">
    <property type="entry name" value="Glyco_trans_4-like_N"/>
</dbReference>
<dbReference type="EMBL" id="AVPU01000020">
    <property type="protein sequence ID" value="KGM53855.1"/>
    <property type="molecule type" value="Genomic_DNA"/>
</dbReference>
<keyword evidence="4" id="KW-1185">Reference proteome</keyword>